<dbReference type="OrthoDB" id="427777at2759"/>
<dbReference type="PANTHER" id="PTHR16052">
    <property type="entry name" value="TBCC DOMAIN-CONTAINING PROTEIN 1"/>
    <property type="match status" value="1"/>
</dbReference>
<dbReference type="InterPro" id="IPR039589">
    <property type="entry name" value="TBCC1"/>
</dbReference>
<keyword evidence="2" id="KW-1185">Reference proteome</keyword>
<evidence type="ECO:0000313" key="2">
    <source>
        <dbReference type="Proteomes" id="UP000623129"/>
    </source>
</evidence>
<comment type="caution">
    <text evidence="1">The sequence shown here is derived from an EMBL/GenBank/DDBJ whole genome shotgun (WGS) entry which is preliminary data.</text>
</comment>
<dbReference type="PANTHER" id="PTHR16052:SF0">
    <property type="entry name" value="TBCC DOMAIN-CONTAINING PROTEIN 1"/>
    <property type="match status" value="1"/>
</dbReference>
<gene>
    <name evidence="1" type="ORF">FCM35_KLT17299</name>
</gene>
<name>A0A833RBR2_9POAL</name>
<organism evidence="1 2">
    <name type="scientific">Carex littledalei</name>
    <dbReference type="NCBI Taxonomy" id="544730"/>
    <lineage>
        <taxon>Eukaryota</taxon>
        <taxon>Viridiplantae</taxon>
        <taxon>Streptophyta</taxon>
        <taxon>Embryophyta</taxon>
        <taxon>Tracheophyta</taxon>
        <taxon>Spermatophyta</taxon>
        <taxon>Magnoliopsida</taxon>
        <taxon>Liliopsida</taxon>
        <taxon>Poales</taxon>
        <taxon>Cyperaceae</taxon>
        <taxon>Cyperoideae</taxon>
        <taxon>Cariceae</taxon>
        <taxon>Carex</taxon>
        <taxon>Carex subgen. Euthyceras</taxon>
    </lineage>
</organism>
<dbReference type="Proteomes" id="UP000623129">
    <property type="component" value="Unassembled WGS sequence"/>
</dbReference>
<sequence>MPQADISEAEPITVAPEVRNSSVVLTGVSPPGTKEHVLTDGNEAPDKKILRKLLVRSNSRKFMPSQSDEESHHLSCMQKHMANILSLLSDALEGVETRHLLKGFRRDTNYDPLKFVPAL</sequence>
<accession>A0A833RBR2</accession>
<protein>
    <submittedName>
        <fullName evidence="1">Uncharacterized protein</fullName>
    </submittedName>
</protein>
<proteinExistence type="predicted"/>
<reference evidence="1" key="1">
    <citation type="submission" date="2020-01" db="EMBL/GenBank/DDBJ databases">
        <title>Genome sequence of Kobresia littledalei, the first chromosome-level genome in the family Cyperaceae.</title>
        <authorList>
            <person name="Qu G."/>
        </authorList>
    </citation>
    <scope>NUCLEOTIDE SEQUENCE</scope>
    <source>
        <strain evidence="1">C.B.Clarke</strain>
        <tissue evidence="1">Leaf</tissue>
    </source>
</reference>
<evidence type="ECO:0000313" key="1">
    <source>
        <dbReference type="EMBL" id="KAF3338462.1"/>
    </source>
</evidence>
<dbReference type="EMBL" id="SWLB01000005">
    <property type="protein sequence ID" value="KAF3338462.1"/>
    <property type="molecule type" value="Genomic_DNA"/>
</dbReference>
<dbReference type="AlphaFoldDB" id="A0A833RBR2"/>